<dbReference type="EMBL" id="JACYFC010000002">
    <property type="protein sequence ID" value="MBD5770749.1"/>
    <property type="molecule type" value="Genomic_DNA"/>
</dbReference>
<accession>A0ABR8NXH4</accession>
<evidence type="ECO:0000313" key="2">
    <source>
        <dbReference type="Proteomes" id="UP000604161"/>
    </source>
</evidence>
<sequence length="213" mass="24774">MTSEDLLIELKWGSTSLVEEFGEPDRLIYEYYGAINRVDEYEESTRVGKFRAQYVDVVRAINEHEDIFEVMDCHSSSMLEYFDPIFGKNSTGFSDLVMETLNHSINDENLLILDRVELLPEFRGEKIGLKALRHMMTRFSAGAGIVALKAFPLQYEAHRDDDLWRSKLLLEDFESNQNFSIEKLKNYYEKLGFKRLPDTDIMIFSTAFIIPSI</sequence>
<name>A0ABR8NXH4_9GAMM</name>
<protein>
    <recommendedName>
        <fullName evidence="3">N-acetyltransferase domain-containing protein</fullName>
    </recommendedName>
</protein>
<dbReference type="Proteomes" id="UP000604161">
    <property type="component" value="Unassembled WGS sequence"/>
</dbReference>
<proteinExistence type="predicted"/>
<organism evidence="1 2">
    <name type="scientific">Marinomonas colpomeniae</name>
    <dbReference type="NCBI Taxonomy" id="2774408"/>
    <lineage>
        <taxon>Bacteria</taxon>
        <taxon>Pseudomonadati</taxon>
        <taxon>Pseudomonadota</taxon>
        <taxon>Gammaproteobacteria</taxon>
        <taxon>Oceanospirillales</taxon>
        <taxon>Oceanospirillaceae</taxon>
        <taxon>Marinomonas</taxon>
    </lineage>
</organism>
<evidence type="ECO:0008006" key="3">
    <source>
        <dbReference type="Google" id="ProtNLM"/>
    </source>
</evidence>
<reference evidence="1 2" key="1">
    <citation type="submission" date="2020-09" db="EMBL/GenBank/DDBJ databases">
        <title>Marinomonas sp. nov., isolated from the cysticercosis algae of Qingdao, China.</title>
        <authorList>
            <person name="Sun X."/>
        </authorList>
    </citation>
    <scope>NUCLEOTIDE SEQUENCE [LARGE SCALE GENOMIC DNA]</scope>
    <source>
        <strain evidence="1 2">SM2066</strain>
    </source>
</reference>
<dbReference type="RefSeq" id="WP_191594129.1">
    <property type="nucleotide sequence ID" value="NZ_JACYFC010000002.1"/>
</dbReference>
<keyword evidence="2" id="KW-1185">Reference proteome</keyword>
<gene>
    <name evidence="1" type="ORF">IF202_06765</name>
</gene>
<evidence type="ECO:0000313" key="1">
    <source>
        <dbReference type="EMBL" id="MBD5770749.1"/>
    </source>
</evidence>
<comment type="caution">
    <text evidence="1">The sequence shown here is derived from an EMBL/GenBank/DDBJ whole genome shotgun (WGS) entry which is preliminary data.</text>
</comment>